<protein>
    <submittedName>
        <fullName evidence="1">Glycosyltransferase</fullName>
    </submittedName>
</protein>
<dbReference type="AlphaFoldDB" id="K1SET0"/>
<sequence length="110" mass="12893">MKLSAGTFYPAAKRYFIFTDAPSIAHEDDPAVHRIDQPAYDWPLSTMKRFAIFLTQEKALEQLDYLFFFNANLTCREVITPEEFLPRPQQGEQLLLVQQPGFWNKKPRLK</sequence>
<dbReference type="InterPro" id="IPR029044">
    <property type="entry name" value="Nucleotide-diphossugar_trans"/>
</dbReference>
<dbReference type="Gene3D" id="3.90.550.10">
    <property type="entry name" value="Spore Coat Polysaccharide Biosynthesis Protein SpsA, Chain A"/>
    <property type="match status" value="1"/>
</dbReference>
<accession>K1SET0</accession>
<organism evidence="1">
    <name type="scientific">human gut metagenome</name>
    <dbReference type="NCBI Taxonomy" id="408170"/>
    <lineage>
        <taxon>unclassified sequences</taxon>
        <taxon>metagenomes</taxon>
        <taxon>organismal metagenomes</taxon>
    </lineage>
</organism>
<comment type="caution">
    <text evidence="1">The sequence shown here is derived from an EMBL/GenBank/DDBJ whole genome shotgun (WGS) entry which is preliminary data.</text>
</comment>
<dbReference type="GO" id="GO:0016740">
    <property type="term" value="F:transferase activity"/>
    <property type="evidence" value="ECO:0007669"/>
    <property type="project" value="UniProtKB-KW"/>
</dbReference>
<gene>
    <name evidence="1" type="ORF">LEA_17060</name>
</gene>
<evidence type="ECO:0000313" key="1">
    <source>
        <dbReference type="EMBL" id="EKC52110.1"/>
    </source>
</evidence>
<reference evidence="1" key="1">
    <citation type="journal article" date="2013" name="Environ. Microbiol.">
        <title>Microbiota from the distal guts of lean and obese adolescents exhibit partial functional redundancy besides clear differences in community structure.</title>
        <authorList>
            <person name="Ferrer M."/>
            <person name="Ruiz A."/>
            <person name="Lanza F."/>
            <person name="Haange S.B."/>
            <person name="Oberbach A."/>
            <person name="Till H."/>
            <person name="Bargiela R."/>
            <person name="Campoy C."/>
            <person name="Segura M.T."/>
            <person name="Richter M."/>
            <person name="von Bergen M."/>
            <person name="Seifert J."/>
            <person name="Suarez A."/>
        </authorList>
    </citation>
    <scope>NUCLEOTIDE SEQUENCE</scope>
</reference>
<keyword evidence="1" id="KW-0808">Transferase</keyword>
<dbReference type="EMBL" id="AJWY01011673">
    <property type="protein sequence ID" value="EKC52110.1"/>
    <property type="molecule type" value="Genomic_DNA"/>
</dbReference>
<name>K1SET0_9ZZZZ</name>
<proteinExistence type="predicted"/>